<evidence type="ECO:0000313" key="4">
    <source>
        <dbReference type="Proteomes" id="UP000254150"/>
    </source>
</evidence>
<evidence type="ECO:0000259" key="2">
    <source>
        <dbReference type="Pfam" id="PF03795"/>
    </source>
</evidence>
<dbReference type="Gene3D" id="3.30.70.1060">
    <property type="entry name" value="Dimeric alpha+beta barrel"/>
    <property type="match status" value="1"/>
</dbReference>
<evidence type="ECO:0000256" key="1">
    <source>
        <dbReference type="ARBA" id="ARBA00007689"/>
    </source>
</evidence>
<dbReference type="PANTHER" id="PTHR33606">
    <property type="entry name" value="PROTEIN YCII"/>
    <property type="match status" value="1"/>
</dbReference>
<dbReference type="InterPro" id="IPR051807">
    <property type="entry name" value="Sec-metab_biosynth-assoc"/>
</dbReference>
<feature type="domain" description="YCII-related" evidence="2">
    <location>
        <begin position="4"/>
        <end position="87"/>
    </location>
</feature>
<dbReference type="RefSeq" id="WP_100453601.1">
    <property type="nucleotide sequence ID" value="NZ_UHID01000007.1"/>
</dbReference>
<comment type="similarity">
    <text evidence="1">Belongs to the YciI family.</text>
</comment>
<dbReference type="SUPFAM" id="SSF54909">
    <property type="entry name" value="Dimeric alpha+beta barrel"/>
    <property type="match status" value="1"/>
</dbReference>
<sequence>MPIYAVTYTYADDSAAARDTHRPAHRAYLGTLSEQGVNLVSGPFGADEPAGALLLFRAGSKDEVLALTEKDPFRVEGLVARTDVAEWLPVLGPLAQALATD</sequence>
<protein>
    <submittedName>
        <fullName evidence="3">YciI-like protein</fullName>
    </submittedName>
</protein>
<organism evidence="3 4">
    <name type="scientific">Streptomyces griseus</name>
    <dbReference type="NCBI Taxonomy" id="1911"/>
    <lineage>
        <taxon>Bacteria</taxon>
        <taxon>Bacillati</taxon>
        <taxon>Actinomycetota</taxon>
        <taxon>Actinomycetes</taxon>
        <taxon>Kitasatosporales</taxon>
        <taxon>Streptomycetaceae</taxon>
        <taxon>Streptomyces</taxon>
    </lineage>
</organism>
<dbReference type="InterPro" id="IPR011008">
    <property type="entry name" value="Dimeric_a/b-barrel"/>
</dbReference>
<accession>A0A380P5W7</accession>
<reference evidence="3 4" key="1">
    <citation type="submission" date="2018-06" db="EMBL/GenBank/DDBJ databases">
        <authorList>
            <consortium name="Pathogen Informatics"/>
            <person name="Doyle S."/>
        </authorList>
    </citation>
    <scope>NUCLEOTIDE SEQUENCE [LARGE SCALE GENOMIC DNA]</scope>
    <source>
        <strain evidence="3 4">NCTC7807</strain>
    </source>
</reference>
<gene>
    <name evidence="3" type="ORF">NCTC7807_04258</name>
</gene>
<dbReference type="Pfam" id="PF03795">
    <property type="entry name" value="YCII"/>
    <property type="match status" value="1"/>
</dbReference>
<dbReference type="InterPro" id="IPR005545">
    <property type="entry name" value="YCII"/>
</dbReference>
<dbReference type="Proteomes" id="UP000254150">
    <property type="component" value="Unassembled WGS sequence"/>
</dbReference>
<dbReference type="EMBL" id="UHID01000007">
    <property type="protein sequence ID" value="SUP60194.1"/>
    <property type="molecule type" value="Genomic_DNA"/>
</dbReference>
<dbReference type="PANTHER" id="PTHR33606:SF3">
    <property type="entry name" value="PROTEIN YCII"/>
    <property type="match status" value="1"/>
</dbReference>
<evidence type="ECO:0000313" key="3">
    <source>
        <dbReference type="EMBL" id="SUP60194.1"/>
    </source>
</evidence>
<dbReference type="GeneID" id="95069021"/>
<dbReference type="AlphaFoldDB" id="A0A380P5W7"/>
<proteinExistence type="inferred from homology"/>
<name>A0A380P5W7_STRGR</name>